<evidence type="ECO:0000256" key="1">
    <source>
        <dbReference type="ARBA" id="ARBA00001936"/>
    </source>
</evidence>
<evidence type="ECO:0000259" key="7">
    <source>
        <dbReference type="PROSITE" id="PS51462"/>
    </source>
</evidence>
<comment type="cofactor">
    <cofactor evidence="1">
        <name>Mn(2+)</name>
        <dbReference type="ChEBI" id="CHEBI:29035"/>
    </cofactor>
</comment>
<reference evidence="8 9" key="1">
    <citation type="submission" date="2015-10" db="EMBL/GenBank/DDBJ databases">
        <title>Metagenome-Assembled Genomes uncover a global brackish microbiome.</title>
        <authorList>
            <person name="Hugerth L.W."/>
            <person name="Larsson J."/>
            <person name="Alneberg J."/>
            <person name="Lindh M.V."/>
            <person name="Legrand C."/>
            <person name="Pinhassi J."/>
            <person name="Andersson A.F."/>
        </authorList>
    </citation>
    <scope>NUCLEOTIDE SEQUENCE [LARGE SCALE GENOMIC DNA]</scope>
    <source>
        <strain evidence="8">BACL26 MAG-121220-bin70</strain>
    </source>
</reference>
<dbReference type="Gene3D" id="3.90.79.10">
    <property type="entry name" value="Nucleoside Triphosphate Pyrophosphohydrolase"/>
    <property type="match status" value="1"/>
</dbReference>
<evidence type="ECO:0000256" key="6">
    <source>
        <dbReference type="ARBA" id="ARBA00023211"/>
    </source>
</evidence>
<dbReference type="GO" id="GO:0010945">
    <property type="term" value="F:coenzyme A diphosphatase activity"/>
    <property type="evidence" value="ECO:0007669"/>
    <property type="project" value="InterPro"/>
</dbReference>
<dbReference type="GO" id="GO:0046872">
    <property type="term" value="F:metal ion binding"/>
    <property type="evidence" value="ECO:0007669"/>
    <property type="project" value="UniProtKB-KW"/>
</dbReference>
<protein>
    <recommendedName>
        <fullName evidence="7">Nudix hydrolase domain-containing protein</fullName>
    </recommendedName>
</protein>
<dbReference type="InterPro" id="IPR015797">
    <property type="entry name" value="NUDIX_hydrolase-like_dom_sf"/>
</dbReference>
<sequence>MTAYNAQMLTSIANKLVKFPLKRLEPSRNRTETAAAVLVILHGHTDDPQVVLTQRALHLNSHSGEVAFPGGMWDKSDSDLLQTALREAYEEIGLEAHSVEPVATLPAGSPKRRDIHVTPYVAIAKERLNLTPDPSEIAAIFDVPLRLFMDITQYQYFDMKIDNSDSGAVIRFPFIQYESYKIWGFTLKVITDMLNDTLGAEIHLNYPTFEKIDELRKREKL</sequence>
<dbReference type="Pfam" id="PF00293">
    <property type="entry name" value="NUDIX"/>
    <property type="match status" value="1"/>
</dbReference>
<evidence type="ECO:0000313" key="9">
    <source>
        <dbReference type="Proteomes" id="UP000051213"/>
    </source>
</evidence>
<keyword evidence="5" id="KW-0460">Magnesium</keyword>
<dbReference type="SUPFAM" id="SSF55811">
    <property type="entry name" value="Nudix"/>
    <property type="match status" value="1"/>
</dbReference>
<evidence type="ECO:0000256" key="2">
    <source>
        <dbReference type="ARBA" id="ARBA00001946"/>
    </source>
</evidence>
<keyword evidence="6" id="KW-0464">Manganese</keyword>
<feature type="domain" description="Nudix hydrolase" evidence="7">
    <location>
        <begin position="31"/>
        <end position="165"/>
    </location>
</feature>
<dbReference type="PROSITE" id="PS51462">
    <property type="entry name" value="NUDIX"/>
    <property type="match status" value="1"/>
</dbReference>
<evidence type="ECO:0000256" key="5">
    <source>
        <dbReference type="ARBA" id="ARBA00022842"/>
    </source>
</evidence>
<comment type="caution">
    <text evidence="8">The sequence shown here is derived from an EMBL/GenBank/DDBJ whole genome shotgun (WGS) entry which is preliminary data.</text>
</comment>
<dbReference type="Proteomes" id="UP000051213">
    <property type="component" value="Unassembled WGS sequence"/>
</dbReference>
<dbReference type="AlphaFoldDB" id="A0A0R2U2J5"/>
<dbReference type="EMBL" id="LICA01000227">
    <property type="protein sequence ID" value="KRO93657.1"/>
    <property type="molecule type" value="Genomic_DNA"/>
</dbReference>
<dbReference type="PANTHER" id="PTHR12992:SF11">
    <property type="entry name" value="MITOCHONDRIAL COENZYME A DIPHOSPHATASE NUDT8"/>
    <property type="match status" value="1"/>
</dbReference>
<accession>A0A0R2U2J5</accession>
<dbReference type="CDD" id="cd03426">
    <property type="entry name" value="NUDIX_CoAse_Nudt7"/>
    <property type="match status" value="1"/>
</dbReference>
<organism evidence="8 9">
    <name type="scientific">SAR92 bacterium BACL26 MAG-121220-bin70</name>
    <dbReference type="NCBI Taxonomy" id="1655626"/>
    <lineage>
        <taxon>Bacteria</taxon>
        <taxon>Pseudomonadati</taxon>
        <taxon>Pseudomonadota</taxon>
        <taxon>Gammaproteobacteria</taxon>
        <taxon>Cellvibrionales</taxon>
        <taxon>Porticoccaceae</taxon>
        <taxon>SAR92 clade</taxon>
    </lineage>
</organism>
<proteinExistence type="predicted"/>
<evidence type="ECO:0000256" key="4">
    <source>
        <dbReference type="ARBA" id="ARBA00022801"/>
    </source>
</evidence>
<comment type="cofactor">
    <cofactor evidence="2">
        <name>Mg(2+)</name>
        <dbReference type="ChEBI" id="CHEBI:18420"/>
    </cofactor>
</comment>
<gene>
    <name evidence="8" type="ORF">ABS24_06660</name>
</gene>
<keyword evidence="4" id="KW-0378">Hydrolase</keyword>
<evidence type="ECO:0000313" key="8">
    <source>
        <dbReference type="EMBL" id="KRO93657.1"/>
    </source>
</evidence>
<keyword evidence="3" id="KW-0479">Metal-binding</keyword>
<dbReference type="InterPro" id="IPR000086">
    <property type="entry name" value="NUDIX_hydrolase_dom"/>
</dbReference>
<name>A0A0R2U2J5_9GAMM</name>
<dbReference type="PANTHER" id="PTHR12992">
    <property type="entry name" value="NUDIX HYDROLASE"/>
    <property type="match status" value="1"/>
</dbReference>
<dbReference type="InterPro" id="IPR045121">
    <property type="entry name" value="CoAse"/>
</dbReference>
<evidence type="ECO:0000256" key="3">
    <source>
        <dbReference type="ARBA" id="ARBA00022723"/>
    </source>
</evidence>